<dbReference type="InterPro" id="IPR036322">
    <property type="entry name" value="WD40_repeat_dom_sf"/>
</dbReference>
<feature type="repeat" description="WD" evidence="3">
    <location>
        <begin position="247"/>
        <end position="288"/>
    </location>
</feature>
<dbReference type="PROSITE" id="PS00678">
    <property type="entry name" value="WD_REPEATS_1"/>
    <property type="match status" value="1"/>
</dbReference>
<dbReference type="PROSITE" id="PS50294">
    <property type="entry name" value="WD_REPEATS_REGION"/>
    <property type="match status" value="2"/>
</dbReference>
<organism evidence="5 6">
    <name type="scientific">Zingiber officinale</name>
    <name type="common">Ginger</name>
    <name type="synonym">Amomum zingiber</name>
    <dbReference type="NCBI Taxonomy" id="94328"/>
    <lineage>
        <taxon>Eukaryota</taxon>
        <taxon>Viridiplantae</taxon>
        <taxon>Streptophyta</taxon>
        <taxon>Embryophyta</taxon>
        <taxon>Tracheophyta</taxon>
        <taxon>Spermatophyta</taxon>
        <taxon>Magnoliopsida</taxon>
        <taxon>Liliopsida</taxon>
        <taxon>Zingiberales</taxon>
        <taxon>Zingiberaceae</taxon>
        <taxon>Zingiber</taxon>
    </lineage>
</organism>
<feature type="repeat" description="WD" evidence="3">
    <location>
        <begin position="581"/>
        <end position="613"/>
    </location>
</feature>
<feature type="region of interest" description="Disordered" evidence="4">
    <location>
        <begin position="871"/>
        <end position="890"/>
    </location>
</feature>
<dbReference type="PANTHER" id="PTHR19856">
    <property type="entry name" value="WD-REPEATCONTAINING PROTEIN WDR1"/>
    <property type="match status" value="1"/>
</dbReference>
<feature type="repeat" description="WD" evidence="3">
    <location>
        <begin position="624"/>
        <end position="657"/>
    </location>
</feature>
<gene>
    <name evidence="5" type="ORF">ZIOFF_040212</name>
</gene>
<evidence type="ECO:0000256" key="3">
    <source>
        <dbReference type="PROSITE-ProRule" id="PRU00221"/>
    </source>
</evidence>
<dbReference type="PANTHER" id="PTHR19856:SF0">
    <property type="entry name" value="WD REPEAT-CONTAINING PROTEIN 1"/>
    <property type="match status" value="1"/>
</dbReference>
<dbReference type="GO" id="GO:0030042">
    <property type="term" value="P:actin filament depolymerization"/>
    <property type="evidence" value="ECO:0007669"/>
    <property type="project" value="TreeGrafter"/>
</dbReference>
<proteinExistence type="predicted"/>
<keyword evidence="2" id="KW-0677">Repeat</keyword>
<keyword evidence="1 3" id="KW-0853">WD repeat</keyword>
<keyword evidence="6" id="KW-1185">Reference proteome</keyword>
<feature type="repeat" description="WD" evidence="3">
    <location>
        <begin position="53"/>
        <end position="84"/>
    </location>
</feature>
<dbReference type="SUPFAM" id="SSF50978">
    <property type="entry name" value="WD40 repeat-like"/>
    <property type="match status" value="2"/>
</dbReference>
<comment type="caution">
    <text evidence="5">The sequence shown here is derived from an EMBL/GenBank/DDBJ whole genome shotgun (WGS) entry which is preliminary data.</text>
</comment>
<dbReference type="Gene3D" id="2.130.10.10">
    <property type="entry name" value="YVTN repeat-like/Quinoprotein amine dehydrogenase"/>
    <property type="match status" value="3"/>
</dbReference>
<dbReference type="GO" id="GO:0030864">
    <property type="term" value="C:cortical actin cytoskeleton"/>
    <property type="evidence" value="ECO:0007669"/>
    <property type="project" value="TreeGrafter"/>
</dbReference>
<dbReference type="PROSITE" id="PS50082">
    <property type="entry name" value="WD_REPEATS_2"/>
    <property type="match status" value="4"/>
</dbReference>
<dbReference type="Pfam" id="PF00400">
    <property type="entry name" value="WD40"/>
    <property type="match status" value="6"/>
</dbReference>
<dbReference type="SMART" id="SM00320">
    <property type="entry name" value="WD40"/>
    <property type="match status" value="11"/>
</dbReference>
<sequence length="1068" mass="117533">MAELKETYACVPSTERGRGILISGDPRTDTIAYCNGRAVIIRRLDAPMDVSIYGEHGYPTTVARFSPNGEWVASADVSGTIRIWGRYGDRALKNEFRVLSGRIDDLQWSPDGLRIVASGDGKGKSFVRAFMWDSGSTVGEFDGHSRRVLSCAFKPTRPFRIVTCGEDFLVNFYEGPPFKFKLSQSILVGIAKLSQQVHTPQERSHAQLMVGLALCQLRWLGKLKGVTPSGLCITEPLDLRMHNTLSTWEHSNFVNCVRFSPDGSKFITVSSDKKGIIYDGKTGEKIGELSAEDGHKGGAWLDGMRVRNGKGIESGCLVWGISGGSHGFITLNMGMSHSLIITVSADKTAKVWEITEDGGGKLTRTLINSGSSGGVDDMLVGCLWQNDHIVTVSLGGTLTIFSATDPDKLPVSYSGHMKNISSLACILQSGQKVILSSSYDGIISRWIQGIGYVGKLVRKGTTQIKCFAALDEEILTSAFDNKVWRVPLNGDQCGDTEPLDVGSQPKGLAVAAKAPELALVSIDSGVALLQGSKVVSQIKLGHSVTTAAISPDGTEAIVGSEDGKLHIYSINGDTLSEEAVLEKHRGTITAICYSPDASMFCSGDSNREAVVWDRVSREVKLNNMLYHSARINCLAWSPDSHLIATGSLDTCVIIYELGKPASSRITIKGAHQGGVYGVAFIDENSLASAGEDACVRVGQHSTRHNQYCVACDAFPAVRRPEFNPTVLAVHVTSCTAATKSPQRSVSWRSCWRVTCQSFHSALYVAFLLRPKGSDSCSTTGLSAMVAELLQDICILSCKPNSHCSPASRSYARERTRYSLFGDRKPGDEEFRRTWTKEMDEDDCLWTASEDEDEGNKNKDSKLEKEIKKIRSQTKEKSNLIDGDESDELRSLCSDTDEEVTLWSGSEDDDDDDIPTDPFKNERSDPHIDKLFEFEEAPKYRTISELLKAEKEPPELSPGKQARKLAVQNALKKLKKGPDGRYINVFDVMTDIDILIGAFENIIAGPEYAELREGGPKKLNMQFFKDIQTRMRDPNFRFSPELKLKPKSKFVSRKKWQKAQARRRKNEKR</sequence>
<dbReference type="FunFam" id="2.130.10.10:FF:000167">
    <property type="entry name" value="Actin-interacting protein 1"/>
    <property type="match status" value="1"/>
</dbReference>
<dbReference type="InterPro" id="IPR015943">
    <property type="entry name" value="WD40/YVTN_repeat-like_dom_sf"/>
</dbReference>
<protein>
    <submittedName>
        <fullName evidence="5">Uncharacterized protein</fullName>
    </submittedName>
</protein>
<dbReference type="Proteomes" id="UP000734854">
    <property type="component" value="Unassembled WGS sequence"/>
</dbReference>
<feature type="region of interest" description="Disordered" evidence="4">
    <location>
        <begin position="900"/>
        <end position="924"/>
    </location>
</feature>
<evidence type="ECO:0000256" key="2">
    <source>
        <dbReference type="ARBA" id="ARBA00022737"/>
    </source>
</evidence>
<dbReference type="InterPro" id="IPR001680">
    <property type="entry name" value="WD40_rpt"/>
</dbReference>
<dbReference type="EMBL" id="JACMSC010000011">
    <property type="protein sequence ID" value="KAG6500367.1"/>
    <property type="molecule type" value="Genomic_DNA"/>
</dbReference>
<reference evidence="5 6" key="1">
    <citation type="submission" date="2020-08" db="EMBL/GenBank/DDBJ databases">
        <title>Plant Genome Project.</title>
        <authorList>
            <person name="Zhang R.-G."/>
        </authorList>
    </citation>
    <scope>NUCLEOTIDE SEQUENCE [LARGE SCALE GENOMIC DNA]</scope>
    <source>
        <tissue evidence="5">Rhizome</tissue>
    </source>
</reference>
<evidence type="ECO:0000256" key="4">
    <source>
        <dbReference type="SAM" id="MobiDB-lite"/>
    </source>
</evidence>
<evidence type="ECO:0000313" key="5">
    <source>
        <dbReference type="EMBL" id="KAG6500367.1"/>
    </source>
</evidence>
<accession>A0A8J5L0S6</accession>
<evidence type="ECO:0000256" key="1">
    <source>
        <dbReference type="ARBA" id="ARBA00022574"/>
    </source>
</evidence>
<dbReference type="AlphaFoldDB" id="A0A8J5L0S6"/>
<name>A0A8J5L0S6_ZINOF</name>
<feature type="compositionally biased region" description="Acidic residues" evidence="4">
    <location>
        <begin position="900"/>
        <end position="914"/>
    </location>
</feature>
<evidence type="ECO:0000313" key="6">
    <source>
        <dbReference type="Proteomes" id="UP000734854"/>
    </source>
</evidence>
<dbReference type="GO" id="GO:0051015">
    <property type="term" value="F:actin filament binding"/>
    <property type="evidence" value="ECO:0007669"/>
    <property type="project" value="TreeGrafter"/>
</dbReference>
<dbReference type="InterPro" id="IPR019775">
    <property type="entry name" value="WD40_repeat_CS"/>
</dbReference>
<feature type="region of interest" description="Disordered" evidence="4">
    <location>
        <begin position="1048"/>
        <end position="1068"/>
    </location>
</feature>